<dbReference type="PANTHER" id="PTHR15907">
    <property type="entry name" value="DUF614 FAMILY PROTEIN-RELATED"/>
    <property type="match status" value="1"/>
</dbReference>
<gene>
    <name evidence="2" type="ORF">ACH5RR_036376</name>
</gene>
<name>A0ABD2Y307_9GENT</name>
<reference evidence="2 3" key="1">
    <citation type="submission" date="2024-11" db="EMBL/GenBank/DDBJ databases">
        <title>A near-complete genome assembly of Cinchona calisaya.</title>
        <authorList>
            <person name="Lian D.C."/>
            <person name="Zhao X.W."/>
            <person name="Wei L."/>
        </authorList>
    </citation>
    <scope>NUCLEOTIDE SEQUENCE [LARGE SCALE GENOMIC DNA]</scope>
    <source>
        <tissue evidence="2">Nenye</tissue>
    </source>
</reference>
<keyword evidence="1" id="KW-1133">Transmembrane helix</keyword>
<feature type="transmembrane region" description="Helical" evidence="1">
    <location>
        <begin position="95"/>
        <end position="114"/>
    </location>
</feature>
<comment type="caution">
    <text evidence="2">The sequence shown here is derived from an EMBL/GenBank/DDBJ whole genome shotgun (WGS) entry which is preliminary data.</text>
</comment>
<proteinExistence type="predicted"/>
<keyword evidence="1" id="KW-0472">Membrane</keyword>
<protein>
    <submittedName>
        <fullName evidence="2">Uncharacterized protein</fullName>
    </submittedName>
</protein>
<evidence type="ECO:0000313" key="2">
    <source>
        <dbReference type="EMBL" id="KAL3501927.1"/>
    </source>
</evidence>
<organism evidence="2 3">
    <name type="scientific">Cinchona calisaya</name>
    <dbReference type="NCBI Taxonomy" id="153742"/>
    <lineage>
        <taxon>Eukaryota</taxon>
        <taxon>Viridiplantae</taxon>
        <taxon>Streptophyta</taxon>
        <taxon>Embryophyta</taxon>
        <taxon>Tracheophyta</taxon>
        <taxon>Spermatophyta</taxon>
        <taxon>Magnoliopsida</taxon>
        <taxon>eudicotyledons</taxon>
        <taxon>Gunneridae</taxon>
        <taxon>Pentapetalae</taxon>
        <taxon>asterids</taxon>
        <taxon>lamiids</taxon>
        <taxon>Gentianales</taxon>
        <taxon>Rubiaceae</taxon>
        <taxon>Cinchonoideae</taxon>
        <taxon>Cinchoneae</taxon>
        <taxon>Cinchona</taxon>
    </lineage>
</organism>
<dbReference type="AlphaFoldDB" id="A0ABD2Y307"/>
<sequence length="185" mass="20327">MSSTNQTAFQIITLPKGQLPMTGIPAPPGNNRTVINTTNIQATPQNQSRQGWSTGLFGCLSDISVYCLTCFCPCVAFGRIAEIIDRGATSCGTSGAIYVGICHFLCCVWIYTMCYRTKMRKQYNLPQSPCPDCCAHCLCHKHALCQEYRELENRGFDLSIGWQANIEKMNAVMMVAPGVPGGMPR</sequence>
<dbReference type="EMBL" id="JBJUIK010000015">
    <property type="protein sequence ID" value="KAL3501927.1"/>
    <property type="molecule type" value="Genomic_DNA"/>
</dbReference>
<keyword evidence="3" id="KW-1185">Reference proteome</keyword>
<dbReference type="Proteomes" id="UP001630127">
    <property type="component" value="Unassembled WGS sequence"/>
</dbReference>
<dbReference type="Pfam" id="PF04749">
    <property type="entry name" value="PLAC8"/>
    <property type="match status" value="1"/>
</dbReference>
<dbReference type="NCBIfam" id="TIGR01571">
    <property type="entry name" value="A_thal_Cys_rich"/>
    <property type="match status" value="1"/>
</dbReference>
<keyword evidence="1" id="KW-0812">Transmembrane</keyword>
<evidence type="ECO:0000256" key="1">
    <source>
        <dbReference type="SAM" id="Phobius"/>
    </source>
</evidence>
<dbReference type="InterPro" id="IPR006461">
    <property type="entry name" value="PLAC_motif_containing"/>
</dbReference>
<evidence type="ECO:0000313" key="3">
    <source>
        <dbReference type="Proteomes" id="UP001630127"/>
    </source>
</evidence>
<accession>A0ABD2Y307</accession>